<dbReference type="InterPro" id="IPR011990">
    <property type="entry name" value="TPR-like_helical_dom_sf"/>
</dbReference>
<keyword evidence="2" id="KW-1185">Reference proteome</keyword>
<accession>A0A1D8AXA4</accession>
<dbReference type="OrthoDB" id="192248at2"/>
<sequence>MSSRTVNFKRRHQVWPPLLLLAAGWVLRPLEPRLLGPGDVPRLAAAGGIPVAVLGGMRSAAAGAYWLRANLAWERQDPVETRVWLERTVAADERPLYFWLNAARMIAHDFPAWRLTADAPLALRQRVEREQAEAALAWLDTGVRRRGPAAGLYLEMADLRLRVLGDREGAARLFRLAAEQPGAPWQAARLHAEMLRLLGRPAEALAWLRQILPGLPADDPAARREVVVQRIAELERLTGG</sequence>
<evidence type="ECO:0000313" key="2">
    <source>
        <dbReference type="Proteomes" id="UP000095228"/>
    </source>
</evidence>
<dbReference type="KEGG" id="obg:Verru16b_02592"/>
<name>A0A1D8AXA4_9BACT</name>
<dbReference type="EMBL" id="CP016094">
    <property type="protein sequence ID" value="AOS45511.1"/>
    <property type="molecule type" value="Genomic_DNA"/>
</dbReference>
<dbReference type="Proteomes" id="UP000095228">
    <property type="component" value="Chromosome"/>
</dbReference>
<proteinExistence type="predicted"/>
<organism evidence="1 2">
    <name type="scientific">Lacunisphaera limnophila</name>
    <dbReference type="NCBI Taxonomy" id="1838286"/>
    <lineage>
        <taxon>Bacteria</taxon>
        <taxon>Pseudomonadati</taxon>
        <taxon>Verrucomicrobiota</taxon>
        <taxon>Opitutia</taxon>
        <taxon>Opitutales</taxon>
        <taxon>Opitutaceae</taxon>
        <taxon>Lacunisphaera</taxon>
    </lineage>
</organism>
<dbReference type="SUPFAM" id="SSF81901">
    <property type="entry name" value="HCP-like"/>
    <property type="match status" value="1"/>
</dbReference>
<evidence type="ECO:0000313" key="1">
    <source>
        <dbReference type="EMBL" id="AOS45511.1"/>
    </source>
</evidence>
<dbReference type="STRING" id="1838286.Verru16b_02592"/>
<evidence type="ECO:0008006" key="3">
    <source>
        <dbReference type="Google" id="ProtNLM"/>
    </source>
</evidence>
<protein>
    <recommendedName>
        <fullName evidence="3">Tetratricopeptide repeat protein</fullName>
    </recommendedName>
</protein>
<reference evidence="1 2" key="1">
    <citation type="submission" date="2016-06" db="EMBL/GenBank/DDBJ databases">
        <title>Three novel species with peptidoglycan cell walls form the new genus Lacunisphaera gen. nov. in the family Opitutaceae of the verrucomicrobial subdivision 4.</title>
        <authorList>
            <person name="Rast P."/>
            <person name="Gloeckner I."/>
            <person name="Jogler M."/>
            <person name="Boedeker C."/>
            <person name="Jeske O."/>
            <person name="Wiegand S."/>
            <person name="Reinhardt R."/>
            <person name="Schumann P."/>
            <person name="Rohde M."/>
            <person name="Spring S."/>
            <person name="Gloeckner F.O."/>
            <person name="Jogler C."/>
        </authorList>
    </citation>
    <scope>NUCLEOTIDE SEQUENCE [LARGE SCALE GENOMIC DNA]</scope>
    <source>
        <strain evidence="1 2">IG16b</strain>
    </source>
</reference>
<dbReference type="AlphaFoldDB" id="A0A1D8AXA4"/>
<gene>
    <name evidence="1" type="ORF">Verru16b_02592</name>
</gene>
<dbReference type="Gene3D" id="1.25.40.10">
    <property type="entry name" value="Tetratricopeptide repeat domain"/>
    <property type="match status" value="1"/>
</dbReference>